<evidence type="ECO:0000259" key="3">
    <source>
        <dbReference type="Pfam" id="PF09811"/>
    </source>
</evidence>
<dbReference type="PANTHER" id="PTHR28532:SF1">
    <property type="entry name" value="ORAL CANCER OVEREXPRESSED 1"/>
    <property type="match status" value="1"/>
</dbReference>
<organism evidence="4 5">
    <name type="scientific">Trapa incisa</name>
    <dbReference type="NCBI Taxonomy" id="236973"/>
    <lineage>
        <taxon>Eukaryota</taxon>
        <taxon>Viridiplantae</taxon>
        <taxon>Streptophyta</taxon>
        <taxon>Embryophyta</taxon>
        <taxon>Tracheophyta</taxon>
        <taxon>Spermatophyta</taxon>
        <taxon>Magnoliopsida</taxon>
        <taxon>eudicotyledons</taxon>
        <taxon>Gunneridae</taxon>
        <taxon>Pentapetalae</taxon>
        <taxon>rosids</taxon>
        <taxon>malvids</taxon>
        <taxon>Myrtales</taxon>
        <taxon>Lythraceae</taxon>
        <taxon>Trapa</taxon>
    </lineage>
</organism>
<gene>
    <name evidence="4" type="ORF">SAY87_030124</name>
</gene>
<protein>
    <recommendedName>
        <fullName evidence="3">Essential protein Yae1 N-terminal domain-containing protein</fullName>
    </recommendedName>
</protein>
<dbReference type="AlphaFoldDB" id="A0AAN7K7R4"/>
<dbReference type="Proteomes" id="UP001345219">
    <property type="component" value="Chromosome 23"/>
</dbReference>
<evidence type="ECO:0000313" key="4">
    <source>
        <dbReference type="EMBL" id="KAK4762240.1"/>
    </source>
</evidence>
<accession>A0AAN7K7R4</accession>
<keyword evidence="5" id="KW-1185">Reference proteome</keyword>
<dbReference type="Pfam" id="PF09811">
    <property type="entry name" value="Yae1_N"/>
    <property type="match status" value="1"/>
</dbReference>
<evidence type="ECO:0000256" key="1">
    <source>
        <dbReference type="ARBA" id="ARBA00038090"/>
    </source>
</evidence>
<sequence>MDRSCNASADLFDSSLNLEDTHYKEGYAEGYENGLAAGLEETRQLGLKVGFENGEELGFYKGCLDVWNSAIRLDPNQFSSRVQKGVKTMELLLARYPFKDPEDESIQDIMRDIRLKFRVICMSLGVKLEYTGYPKDAEDKSSASCPHRLSFGRWDYCGPDLRNRLGKRYSPQRRFSPDSYSSGILSDGKDHARGGSATLSDSKHTFEGQLRQMHSDVSILDFDKTQLEF</sequence>
<reference evidence="4 5" key="1">
    <citation type="journal article" date="2023" name="Hortic Res">
        <title>Pangenome of water caltrop reveals structural variations and asymmetric subgenome divergence after allopolyploidization.</title>
        <authorList>
            <person name="Zhang X."/>
            <person name="Chen Y."/>
            <person name="Wang L."/>
            <person name="Yuan Y."/>
            <person name="Fang M."/>
            <person name="Shi L."/>
            <person name="Lu R."/>
            <person name="Comes H.P."/>
            <person name="Ma Y."/>
            <person name="Chen Y."/>
            <person name="Huang G."/>
            <person name="Zhou Y."/>
            <person name="Zheng Z."/>
            <person name="Qiu Y."/>
        </authorList>
    </citation>
    <scope>NUCLEOTIDE SEQUENCE [LARGE SCALE GENOMIC DNA]</scope>
    <source>
        <tissue evidence="4">Roots</tissue>
    </source>
</reference>
<feature type="domain" description="Essential protein Yae1 N-terminal" evidence="3">
    <location>
        <begin position="26"/>
        <end position="64"/>
    </location>
</feature>
<comment type="similarity">
    <text evidence="1">Belongs to the LTO1 family.</text>
</comment>
<evidence type="ECO:0000256" key="2">
    <source>
        <dbReference type="SAM" id="MobiDB-lite"/>
    </source>
</evidence>
<name>A0AAN7K7R4_9MYRT</name>
<comment type="caution">
    <text evidence="4">The sequence shown here is derived from an EMBL/GenBank/DDBJ whole genome shotgun (WGS) entry which is preliminary data.</text>
</comment>
<dbReference type="InterPro" id="IPR019191">
    <property type="entry name" value="Essential_protein_Yae1_N"/>
</dbReference>
<proteinExistence type="inferred from homology"/>
<feature type="region of interest" description="Disordered" evidence="2">
    <location>
        <begin position="172"/>
        <end position="201"/>
    </location>
</feature>
<dbReference type="EMBL" id="JAXIOK010000009">
    <property type="protein sequence ID" value="KAK4762240.1"/>
    <property type="molecule type" value="Genomic_DNA"/>
</dbReference>
<dbReference type="PANTHER" id="PTHR28532">
    <property type="entry name" value="GEO13458P1"/>
    <property type="match status" value="1"/>
</dbReference>
<evidence type="ECO:0000313" key="5">
    <source>
        <dbReference type="Proteomes" id="UP001345219"/>
    </source>
</evidence>
<dbReference type="InterPro" id="IPR052436">
    <property type="entry name" value="LTO1_adapter"/>
</dbReference>